<accession>A0A1S9P8W7</accession>
<comment type="caution">
    <text evidence="1">The sequence shown here is derived from an EMBL/GenBank/DDBJ whole genome shotgun (WGS) entry which is preliminary data.</text>
</comment>
<dbReference type="RefSeq" id="WP_078350712.1">
    <property type="nucleotide sequence ID" value="NZ_MBTF01000036.1"/>
</dbReference>
<evidence type="ECO:0000313" key="2">
    <source>
        <dbReference type="Proteomes" id="UP000189739"/>
    </source>
</evidence>
<organism evidence="1 2">
    <name type="scientific">Mucilaginibacter pedocola</name>
    <dbReference type="NCBI Taxonomy" id="1792845"/>
    <lineage>
        <taxon>Bacteria</taxon>
        <taxon>Pseudomonadati</taxon>
        <taxon>Bacteroidota</taxon>
        <taxon>Sphingobacteriia</taxon>
        <taxon>Sphingobacteriales</taxon>
        <taxon>Sphingobacteriaceae</taxon>
        <taxon>Mucilaginibacter</taxon>
    </lineage>
</organism>
<evidence type="ECO:0000313" key="1">
    <source>
        <dbReference type="EMBL" id="OOQ57416.1"/>
    </source>
</evidence>
<dbReference type="EMBL" id="MBTF01000036">
    <property type="protein sequence ID" value="OOQ57416.1"/>
    <property type="molecule type" value="Genomic_DNA"/>
</dbReference>
<protein>
    <submittedName>
        <fullName evidence="1">Uncharacterized protein</fullName>
    </submittedName>
</protein>
<dbReference type="Proteomes" id="UP000189739">
    <property type="component" value="Unassembled WGS sequence"/>
</dbReference>
<dbReference type="OrthoDB" id="677917at2"/>
<dbReference type="AlphaFoldDB" id="A0A1S9P8W7"/>
<name>A0A1S9P8W7_9SPHI</name>
<sequence length="196" mass="22638">METGKYFIANHQKIQLVSQVGWKAALAKCREHIRWRLRQKTLSGVHTSANLGEDPVDYYLGISYEKLLTGAWEWKDEHTLGQQMIRIADSYISKEIEKATSAKANAFKVVYTDVEQEFYDLAAPPIDDEEHQDMENRLLMIENAVAGDEQLEFMVEGLKEGKKRSELADLLNIGVRQLDKLREKLIRRIKTQQSNK</sequence>
<dbReference type="STRING" id="1792845.BC343_15065"/>
<keyword evidence="2" id="KW-1185">Reference proteome</keyword>
<reference evidence="1 2" key="1">
    <citation type="submission" date="2016-07" db="EMBL/GenBank/DDBJ databases">
        <title>Genomic analysis of zinc-resistant bacterium Mucilaginibacter pedocola TBZ30.</title>
        <authorList>
            <person name="Huang J."/>
            <person name="Tang J."/>
        </authorList>
    </citation>
    <scope>NUCLEOTIDE SEQUENCE [LARGE SCALE GENOMIC DNA]</scope>
    <source>
        <strain evidence="1 2">TBZ30</strain>
    </source>
</reference>
<gene>
    <name evidence="1" type="ORF">BC343_15065</name>
</gene>
<proteinExistence type="predicted"/>